<name>A0A6A4IAV0_9AGAR</name>
<dbReference type="GO" id="GO:0033615">
    <property type="term" value="P:mitochondrial proton-transporting ATP synthase complex assembly"/>
    <property type="evidence" value="ECO:0007669"/>
    <property type="project" value="TreeGrafter"/>
</dbReference>
<evidence type="ECO:0000313" key="1">
    <source>
        <dbReference type="EMBL" id="KAE9406187.1"/>
    </source>
</evidence>
<feature type="non-terminal residue" evidence="1">
    <location>
        <position position="1"/>
    </location>
</feature>
<keyword evidence="2" id="KW-1185">Reference proteome</keyword>
<dbReference type="PANTHER" id="PTHR28106">
    <property type="entry name" value="MITOCHONDRIAL ATPASE COMPLEX SUBUNIT ATP10"/>
    <property type="match status" value="1"/>
</dbReference>
<gene>
    <name evidence="1" type="ORF">BT96DRAFT_791879</name>
</gene>
<dbReference type="OrthoDB" id="17089at2759"/>
<organism evidence="1 2">
    <name type="scientific">Gymnopus androsaceus JB14</name>
    <dbReference type="NCBI Taxonomy" id="1447944"/>
    <lineage>
        <taxon>Eukaryota</taxon>
        <taxon>Fungi</taxon>
        <taxon>Dikarya</taxon>
        <taxon>Basidiomycota</taxon>
        <taxon>Agaricomycotina</taxon>
        <taxon>Agaricomycetes</taxon>
        <taxon>Agaricomycetidae</taxon>
        <taxon>Agaricales</taxon>
        <taxon>Marasmiineae</taxon>
        <taxon>Omphalotaceae</taxon>
        <taxon>Gymnopus</taxon>
    </lineage>
</organism>
<sequence length="245" mass="27641">ELKPLSRPLGVLTKPQIRHATRMERLKQVLTDDEAILEQRRFLVKEAVTKGYFHDLNATRSHGGKTWIAPRVLIREDASRYLPDIAGRPLSGGPDRHTTEMCLGKITVLCMLSTKISEIHTSSFTTPTLDRYSSHPLFQHIQINLQENILKSLLVSLFLSSLRRSVPPELHSNYLLSNSAKNLHFEYDKEAIGLTNNRVGYVYLVDENLRIRWAGCGDATVEEARALEVCTGMLLGRAEKRAPIG</sequence>
<proteinExistence type="predicted"/>
<dbReference type="AlphaFoldDB" id="A0A6A4IAV0"/>
<feature type="non-terminal residue" evidence="1">
    <location>
        <position position="245"/>
    </location>
</feature>
<dbReference type="Pfam" id="PF05176">
    <property type="entry name" value="ATP-synt_10"/>
    <property type="match status" value="1"/>
</dbReference>
<dbReference type="InterPro" id="IPR007849">
    <property type="entry name" value="ATP10"/>
</dbReference>
<dbReference type="PANTHER" id="PTHR28106:SF1">
    <property type="entry name" value="MITOCHONDRIAL ATPASE COMPLEX SUBUNIT ATP10"/>
    <property type="match status" value="1"/>
</dbReference>
<accession>A0A6A4IAV0</accession>
<dbReference type="EMBL" id="ML769404">
    <property type="protein sequence ID" value="KAE9406187.1"/>
    <property type="molecule type" value="Genomic_DNA"/>
</dbReference>
<dbReference type="Proteomes" id="UP000799118">
    <property type="component" value="Unassembled WGS sequence"/>
</dbReference>
<evidence type="ECO:0008006" key="3">
    <source>
        <dbReference type="Google" id="ProtNLM"/>
    </source>
</evidence>
<reference evidence="1" key="1">
    <citation type="journal article" date="2019" name="Environ. Microbiol.">
        <title>Fungal ecological strategies reflected in gene transcription - a case study of two litter decomposers.</title>
        <authorList>
            <person name="Barbi F."/>
            <person name="Kohler A."/>
            <person name="Barry K."/>
            <person name="Baskaran P."/>
            <person name="Daum C."/>
            <person name="Fauchery L."/>
            <person name="Ihrmark K."/>
            <person name="Kuo A."/>
            <person name="LaButti K."/>
            <person name="Lipzen A."/>
            <person name="Morin E."/>
            <person name="Grigoriev I.V."/>
            <person name="Henrissat B."/>
            <person name="Lindahl B."/>
            <person name="Martin F."/>
        </authorList>
    </citation>
    <scope>NUCLEOTIDE SEQUENCE</scope>
    <source>
        <strain evidence="1">JB14</strain>
    </source>
</reference>
<dbReference type="GO" id="GO:0005743">
    <property type="term" value="C:mitochondrial inner membrane"/>
    <property type="evidence" value="ECO:0007669"/>
    <property type="project" value="TreeGrafter"/>
</dbReference>
<protein>
    <recommendedName>
        <fullName evidence="3">F1F0 ATP synthase assembly protein Atp10</fullName>
    </recommendedName>
</protein>
<evidence type="ECO:0000313" key="2">
    <source>
        <dbReference type="Proteomes" id="UP000799118"/>
    </source>
</evidence>